<dbReference type="Proteomes" id="UP000887566">
    <property type="component" value="Unplaced"/>
</dbReference>
<evidence type="ECO:0000313" key="4">
    <source>
        <dbReference type="WBParaSite" id="PSAMB.scaffold3387size18491.g21338.t1"/>
    </source>
</evidence>
<feature type="signal peptide" evidence="2">
    <location>
        <begin position="1"/>
        <end position="18"/>
    </location>
</feature>
<name>A0A914WA76_9BILA</name>
<feature type="chain" id="PRO_5037133960" evidence="2">
    <location>
        <begin position="19"/>
        <end position="401"/>
    </location>
</feature>
<keyword evidence="2" id="KW-0732">Signal</keyword>
<keyword evidence="1" id="KW-0175">Coiled coil</keyword>
<sequence>MPLHIFFLLCWCTASISAQNDKYGGNSDNWGDNDNNWGTNNNWNNNNWGSSTTPGPNVALIFMQYERAEIELMDLVEKEEEARVRSVTINDAADELNRFIKLLYTTDQMGEFENRWVSAIDEAKSVLYITLRKAAIYFQGALSCAMDVEKMLTAEKDRAENELARGMRKIILANVEEEETLTPEAQQKLVEEDKKKIAEAVERAKTAKEEAKVKLASIRKACTETLLHFQCRWLGSYKKRLEAADHFESETRLLLQTTEGVSRLKKKLGKDSKTIEEVATDSNQIQKEVDAYKGAISIFERRLAEVKPRTKLLADIEETIQSLLRKDNLLNYTRSKSVALLNTLLKQARDYFARYVNREGVDSSAPPQMIANIQDTTISLVADKFDRVMGALDFGNILDYD</sequence>
<dbReference type="WBParaSite" id="PSAMB.scaffold3387size18491.g21338.t1">
    <property type="protein sequence ID" value="PSAMB.scaffold3387size18491.g21338.t1"/>
    <property type="gene ID" value="PSAMB.scaffold3387size18491.g21338"/>
</dbReference>
<organism evidence="3 4">
    <name type="scientific">Plectus sambesii</name>
    <dbReference type="NCBI Taxonomy" id="2011161"/>
    <lineage>
        <taxon>Eukaryota</taxon>
        <taxon>Metazoa</taxon>
        <taxon>Ecdysozoa</taxon>
        <taxon>Nematoda</taxon>
        <taxon>Chromadorea</taxon>
        <taxon>Plectida</taxon>
        <taxon>Plectina</taxon>
        <taxon>Plectoidea</taxon>
        <taxon>Plectidae</taxon>
        <taxon>Plectus</taxon>
    </lineage>
</organism>
<dbReference type="AlphaFoldDB" id="A0A914WA76"/>
<reference evidence="4" key="1">
    <citation type="submission" date="2022-11" db="UniProtKB">
        <authorList>
            <consortium name="WormBaseParasite"/>
        </authorList>
    </citation>
    <scope>IDENTIFICATION</scope>
</reference>
<protein>
    <submittedName>
        <fullName evidence="4">Uncharacterized protein</fullName>
    </submittedName>
</protein>
<proteinExistence type="predicted"/>
<keyword evidence="3" id="KW-1185">Reference proteome</keyword>
<evidence type="ECO:0000256" key="1">
    <source>
        <dbReference type="SAM" id="Coils"/>
    </source>
</evidence>
<evidence type="ECO:0000256" key="2">
    <source>
        <dbReference type="SAM" id="SignalP"/>
    </source>
</evidence>
<evidence type="ECO:0000313" key="3">
    <source>
        <dbReference type="Proteomes" id="UP000887566"/>
    </source>
</evidence>
<accession>A0A914WA76</accession>
<feature type="coiled-coil region" evidence="1">
    <location>
        <begin position="149"/>
        <end position="221"/>
    </location>
</feature>